<sequence>MNKVILIGRLTRDPELNFAAGSGTAVTRFSLAVTRPFKKDETDFINCIAFGKTGETIAQYLTKGRQLAVTGSIRTGSYDAKDGTKRYTTDVVVDSFEFIGSGNNGGAGRDQGSYNNGFGASNMGSDYSSPSNDFGGMNFEEDMTPVDDGDMPF</sequence>
<accession>A0ABR8Q704</accession>
<evidence type="ECO:0000313" key="4">
    <source>
        <dbReference type="EMBL" id="MBD7916208.1"/>
    </source>
</evidence>
<dbReference type="PANTHER" id="PTHR10302">
    <property type="entry name" value="SINGLE-STRANDED DNA-BINDING PROTEIN"/>
    <property type="match status" value="1"/>
</dbReference>
<reference evidence="4 5" key="1">
    <citation type="submission" date="2020-08" db="EMBL/GenBank/DDBJ databases">
        <title>A Genomic Blueprint of the Chicken Gut Microbiome.</title>
        <authorList>
            <person name="Gilroy R."/>
            <person name="Ravi A."/>
            <person name="Getino M."/>
            <person name="Pursley I."/>
            <person name="Horton D.L."/>
            <person name="Alikhan N.-F."/>
            <person name="Baker D."/>
            <person name="Gharbi K."/>
            <person name="Hall N."/>
            <person name="Watson M."/>
            <person name="Adriaenssens E.M."/>
            <person name="Foster-Nyarko E."/>
            <person name="Jarju S."/>
            <person name="Secka A."/>
            <person name="Antonio M."/>
            <person name="Oren A."/>
            <person name="Chaudhuri R."/>
            <person name="La Ragione R.M."/>
            <person name="Hildebrand F."/>
            <person name="Pallen M.J."/>
        </authorList>
    </citation>
    <scope>NUCLEOTIDE SEQUENCE [LARGE SCALE GENOMIC DNA]</scope>
    <source>
        <strain evidence="4 5">Sa3CUN1</strain>
    </source>
</reference>
<dbReference type="NCBIfam" id="TIGR00621">
    <property type="entry name" value="ssb"/>
    <property type="match status" value="1"/>
</dbReference>
<comment type="caution">
    <text evidence="4">The sequence shown here is derived from an EMBL/GenBank/DDBJ whole genome shotgun (WGS) entry which is preliminary data.</text>
</comment>
<proteinExistence type="inferred from homology"/>
<comment type="subunit">
    <text evidence="2">Homotetramer.</text>
</comment>
<dbReference type="Proteomes" id="UP000640335">
    <property type="component" value="Unassembled WGS sequence"/>
</dbReference>
<dbReference type="Gene3D" id="2.40.50.140">
    <property type="entry name" value="Nucleic acid-binding proteins"/>
    <property type="match status" value="1"/>
</dbReference>
<dbReference type="SUPFAM" id="SSF50249">
    <property type="entry name" value="Nucleic acid-binding proteins"/>
    <property type="match status" value="1"/>
</dbReference>
<keyword evidence="1 2" id="KW-0238">DNA-binding</keyword>
<evidence type="ECO:0000313" key="5">
    <source>
        <dbReference type="Proteomes" id="UP000640335"/>
    </source>
</evidence>
<dbReference type="InterPro" id="IPR000424">
    <property type="entry name" value="Primosome_PriB/ssb"/>
</dbReference>
<dbReference type="InterPro" id="IPR011344">
    <property type="entry name" value="ssDNA-bd"/>
</dbReference>
<dbReference type="EMBL" id="JACSQZ010000066">
    <property type="protein sequence ID" value="MBD7916208.1"/>
    <property type="molecule type" value="Genomic_DNA"/>
</dbReference>
<dbReference type="PANTHER" id="PTHR10302:SF27">
    <property type="entry name" value="SINGLE-STRANDED DNA-BINDING PROTEIN"/>
    <property type="match status" value="1"/>
</dbReference>
<dbReference type="PROSITE" id="PS50935">
    <property type="entry name" value="SSB"/>
    <property type="match status" value="1"/>
</dbReference>
<evidence type="ECO:0000256" key="1">
    <source>
        <dbReference type="ARBA" id="ARBA00023125"/>
    </source>
</evidence>
<dbReference type="Pfam" id="PF00436">
    <property type="entry name" value="SSB"/>
    <property type="match status" value="1"/>
</dbReference>
<evidence type="ECO:0000256" key="3">
    <source>
        <dbReference type="RuleBase" id="RU000524"/>
    </source>
</evidence>
<dbReference type="HAMAP" id="MF_00984">
    <property type="entry name" value="SSB"/>
    <property type="match status" value="1"/>
</dbReference>
<dbReference type="GO" id="GO:0003677">
    <property type="term" value="F:DNA binding"/>
    <property type="evidence" value="ECO:0007669"/>
    <property type="project" value="UniProtKB-KW"/>
</dbReference>
<organism evidence="4 5">
    <name type="scientific">Clostridium gallinarum</name>
    <dbReference type="NCBI Taxonomy" id="2762246"/>
    <lineage>
        <taxon>Bacteria</taxon>
        <taxon>Bacillati</taxon>
        <taxon>Bacillota</taxon>
        <taxon>Clostridia</taxon>
        <taxon>Eubacteriales</taxon>
        <taxon>Clostridiaceae</taxon>
        <taxon>Clostridium</taxon>
    </lineage>
</organism>
<dbReference type="InterPro" id="IPR012340">
    <property type="entry name" value="NA-bd_OB-fold"/>
</dbReference>
<evidence type="ECO:0000256" key="2">
    <source>
        <dbReference type="HAMAP-Rule" id="MF_00984"/>
    </source>
</evidence>
<protein>
    <recommendedName>
        <fullName evidence="2 3">Single-stranded DNA-binding protein</fullName>
        <shortName evidence="2">SSB</shortName>
    </recommendedName>
</protein>
<dbReference type="RefSeq" id="WP_191750954.1">
    <property type="nucleotide sequence ID" value="NZ_JACSQZ010000066.1"/>
</dbReference>
<keyword evidence="5" id="KW-1185">Reference proteome</keyword>
<name>A0ABR8Q704_9CLOT</name>
<gene>
    <name evidence="4" type="ORF">H9660_13745</name>
</gene>
<comment type="caution">
    <text evidence="2">Lacks conserved residue(s) required for the propagation of feature annotation.</text>
</comment>
<dbReference type="CDD" id="cd04496">
    <property type="entry name" value="SSB_OBF"/>
    <property type="match status" value="1"/>
</dbReference>